<evidence type="ECO:0000256" key="2">
    <source>
        <dbReference type="ARBA" id="ARBA00004754"/>
    </source>
</evidence>
<evidence type="ECO:0000256" key="1">
    <source>
        <dbReference type="ARBA" id="ARBA00001163"/>
    </source>
</evidence>
<comment type="pathway">
    <text evidence="2">Purine metabolism; urate degradation; (S)-allantoin from urate: step 3/3.</text>
</comment>
<gene>
    <name evidence="8" type="ORF">FHS74_003370</name>
</gene>
<dbReference type="InterPro" id="IPR036778">
    <property type="entry name" value="OHCU_decarboxylase_sf"/>
</dbReference>
<keyword evidence="9" id="KW-1185">Reference proteome</keyword>
<keyword evidence="4" id="KW-0659">Purine metabolism</keyword>
<protein>
    <recommendedName>
        <fullName evidence="3">2-oxo-4-hydroxy-4-carboxy-5-ureidoimidazoline decarboxylase</fullName>
        <ecNumber evidence="3">4.1.1.97</ecNumber>
    </recommendedName>
</protein>
<accession>A0A7X0AZ41</accession>
<dbReference type="RefSeq" id="WP_184802574.1">
    <property type="nucleotide sequence ID" value="NZ_JACIIZ010000009.1"/>
</dbReference>
<dbReference type="SUPFAM" id="SSF158694">
    <property type="entry name" value="UraD-Like"/>
    <property type="match status" value="1"/>
</dbReference>
<feature type="domain" description="Oxo-4-hydroxy-4-carboxy-5-ureidoimidazoline decarboxylase" evidence="7">
    <location>
        <begin position="7"/>
        <end position="163"/>
    </location>
</feature>
<keyword evidence="5" id="KW-0210">Decarboxylase</keyword>
<evidence type="ECO:0000256" key="5">
    <source>
        <dbReference type="ARBA" id="ARBA00022793"/>
    </source>
</evidence>
<dbReference type="GO" id="GO:0051997">
    <property type="term" value="F:2-oxo-4-hydroxy-4-carboxy-5-ureidoimidazoline decarboxylase activity"/>
    <property type="evidence" value="ECO:0007669"/>
    <property type="project" value="UniProtKB-EC"/>
</dbReference>
<organism evidence="8 9">
    <name type="scientific">Nitrospirillum iridis</name>
    <dbReference type="NCBI Taxonomy" id="765888"/>
    <lineage>
        <taxon>Bacteria</taxon>
        <taxon>Pseudomonadati</taxon>
        <taxon>Pseudomonadota</taxon>
        <taxon>Alphaproteobacteria</taxon>
        <taxon>Rhodospirillales</taxon>
        <taxon>Azospirillaceae</taxon>
        <taxon>Nitrospirillum</taxon>
    </lineage>
</organism>
<dbReference type="GO" id="GO:0000255">
    <property type="term" value="P:allantoin metabolic process"/>
    <property type="evidence" value="ECO:0007669"/>
    <property type="project" value="InterPro"/>
</dbReference>
<dbReference type="InterPro" id="IPR017580">
    <property type="entry name" value="OHCU_decarboxylase-1"/>
</dbReference>
<dbReference type="InterPro" id="IPR018020">
    <property type="entry name" value="OHCU_decarboxylase"/>
</dbReference>
<dbReference type="GO" id="GO:0019628">
    <property type="term" value="P:urate catabolic process"/>
    <property type="evidence" value="ECO:0007669"/>
    <property type="project" value="UniProtKB-UniPathway"/>
</dbReference>
<dbReference type="NCBIfam" id="TIGR03164">
    <property type="entry name" value="UHCUDC"/>
    <property type="match status" value="1"/>
</dbReference>
<dbReference type="Proteomes" id="UP000539175">
    <property type="component" value="Unassembled WGS sequence"/>
</dbReference>
<sequence length="167" mass="18064">MSEGFDSREAFVARFGGVFEHSPWIAARAWDAGLPSDAATADGLHAALVAPFRAASREERLGVLLAHPDLAGRLAVRGELTADSTAEQASAGLDKCTPEEFARFQSLNNAYKARFGFPFILAVRGLTRAAILANFEGRVDNDTETEFATATAQVERIALLRLREMLP</sequence>
<dbReference type="GO" id="GO:0006144">
    <property type="term" value="P:purine nucleobase metabolic process"/>
    <property type="evidence" value="ECO:0007669"/>
    <property type="project" value="UniProtKB-KW"/>
</dbReference>
<evidence type="ECO:0000313" key="8">
    <source>
        <dbReference type="EMBL" id="MBB6252802.1"/>
    </source>
</evidence>
<evidence type="ECO:0000256" key="6">
    <source>
        <dbReference type="ARBA" id="ARBA00023239"/>
    </source>
</evidence>
<name>A0A7X0AZ41_9PROT</name>
<keyword evidence="6" id="KW-0456">Lyase</keyword>
<evidence type="ECO:0000313" key="9">
    <source>
        <dbReference type="Proteomes" id="UP000539175"/>
    </source>
</evidence>
<evidence type="ECO:0000256" key="4">
    <source>
        <dbReference type="ARBA" id="ARBA00022631"/>
    </source>
</evidence>
<reference evidence="8 9" key="1">
    <citation type="submission" date="2020-08" db="EMBL/GenBank/DDBJ databases">
        <title>Genomic Encyclopedia of Type Strains, Phase IV (KMG-IV): sequencing the most valuable type-strain genomes for metagenomic binning, comparative biology and taxonomic classification.</title>
        <authorList>
            <person name="Goeker M."/>
        </authorList>
    </citation>
    <scope>NUCLEOTIDE SEQUENCE [LARGE SCALE GENOMIC DNA]</scope>
    <source>
        <strain evidence="8 9">DSM 22198</strain>
    </source>
</reference>
<dbReference type="PANTHER" id="PTHR43466:SF1">
    <property type="entry name" value="2-OXO-4-HYDROXY-4-CARBOXY-5-UREIDOIMIDAZOLINE DECARBOXYLASE-RELATED"/>
    <property type="match status" value="1"/>
</dbReference>
<dbReference type="Gene3D" id="1.10.3330.10">
    <property type="entry name" value="Oxo-4-hydroxy-4-carboxy-5-ureidoimidazoline decarboxylase"/>
    <property type="match status" value="1"/>
</dbReference>
<dbReference type="EC" id="4.1.1.97" evidence="3"/>
<dbReference type="PANTHER" id="PTHR43466">
    <property type="entry name" value="2-OXO-4-HYDROXY-4-CARBOXY-5-UREIDOIMIDAZOLINE DECARBOXYLASE-RELATED"/>
    <property type="match status" value="1"/>
</dbReference>
<evidence type="ECO:0000259" key="7">
    <source>
        <dbReference type="Pfam" id="PF09349"/>
    </source>
</evidence>
<comment type="caution">
    <text evidence="8">The sequence shown here is derived from an EMBL/GenBank/DDBJ whole genome shotgun (WGS) entry which is preliminary data.</text>
</comment>
<evidence type="ECO:0000256" key="3">
    <source>
        <dbReference type="ARBA" id="ARBA00012257"/>
    </source>
</evidence>
<comment type="catalytic activity">
    <reaction evidence="1">
        <text>5-hydroxy-2-oxo-4-ureido-2,5-dihydro-1H-imidazole-5-carboxylate + H(+) = (S)-allantoin + CO2</text>
        <dbReference type="Rhea" id="RHEA:26301"/>
        <dbReference type="ChEBI" id="CHEBI:15378"/>
        <dbReference type="ChEBI" id="CHEBI:15678"/>
        <dbReference type="ChEBI" id="CHEBI:16526"/>
        <dbReference type="ChEBI" id="CHEBI:58639"/>
        <dbReference type="EC" id="4.1.1.97"/>
    </reaction>
</comment>
<dbReference type="UniPathway" id="UPA00394">
    <property type="reaction ID" value="UER00652"/>
</dbReference>
<proteinExistence type="predicted"/>
<dbReference type="Pfam" id="PF09349">
    <property type="entry name" value="OHCU_decarbox"/>
    <property type="match status" value="1"/>
</dbReference>
<dbReference type="AlphaFoldDB" id="A0A7X0AZ41"/>
<dbReference type="EMBL" id="JACIIZ010000009">
    <property type="protein sequence ID" value="MBB6252802.1"/>
    <property type="molecule type" value="Genomic_DNA"/>
</dbReference>